<dbReference type="GO" id="GO:0060147">
    <property type="term" value="P:regulation of post-transcriptional gene silencing"/>
    <property type="evidence" value="ECO:0007669"/>
    <property type="project" value="InterPro"/>
</dbReference>
<gene>
    <name evidence="2" type="ORF">MARPO_0001s0420</name>
</gene>
<dbReference type="PANTHER" id="PTHR16212">
    <property type="entry name" value="FOCADHESIN FAMILY MEMBER"/>
    <property type="match status" value="1"/>
</dbReference>
<dbReference type="Gramene" id="Mp1g20850.1">
    <property type="protein sequence ID" value="Mp1g20850.1.cds"/>
    <property type="gene ID" value="Mp1g20850"/>
</dbReference>
<proteinExistence type="predicted"/>
<evidence type="ECO:0000313" key="2">
    <source>
        <dbReference type="EMBL" id="PTQ50457.1"/>
    </source>
</evidence>
<dbReference type="Pfam" id="PF12530">
    <property type="entry name" value="DUF3730"/>
    <property type="match status" value="1"/>
</dbReference>
<dbReference type="Proteomes" id="UP000244005">
    <property type="component" value="Unassembled WGS sequence"/>
</dbReference>
<dbReference type="InterPro" id="IPR016024">
    <property type="entry name" value="ARM-type_fold"/>
</dbReference>
<evidence type="ECO:0000259" key="1">
    <source>
        <dbReference type="Pfam" id="PF12530"/>
    </source>
</evidence>
<dbReference type="SUPFAM" id="SSF48371">
    <property type="entry name" value="ARM repeat"/>
    <property type="match status" value="3"/>
</dbReference>
<dbReference type="OrthoDB" id="6125419at2759"/>
<accession>A0A2R6XWI0</accession>
<name>A0A2R6XWI0_MARPO</name>
<dbReference type="InterPro" id="IPR045163">
    <property type="entry name" value="Focadhesin/RST1"/>
</dbReference>
<dbReference type="OMA" id="MATYDAQ"/>
<dbReference type="EMBL" id="KZ772673">
    <property type="protein sequence ID" value="PTQ50457.1"/>
    <property type="molecule type" value="Genomic_DNA"/>
</dbReference>
<dbReference type="PANTHER" id="PTHR16212:SF4">
    <property type="entry name" value="FOCADHESIN"/>
    <property type="match status" value="1"/>
</dbReference>
<sequence length="1924" mass="212787">MAVQSGGPYSSFYEKLQLPHPLVQRFAVNAIFQRLKSGPAHSNLNSPIGQEAFSRCLNSTQPAVIDQTVKEICSLCREGKISVERGLQELQSALESVNAESVGGMVNGIGFLCRLYIQNVEERTNFLGKTGDLLGVGYHPLVKSFQTRPEVHQHILQQVNIILVQAFPKRQLITLQFLQPFTSFVLLQSLTSASNILLARDLHSQLSSMTLTCKDHGRLLLKMLLSYIQLYPMETAQDCEVALAACKELVSVLENYAKRTEASQNKDLEDLGLQLLSMLVGSCHALLSRKFSFYHVLLLVRRLVKVLRRLSPGFTHAVEMHMVSLTHMLALVDSEQEQLLLLDLGLGWLEDFQAKGHLSGPCSSSTGTASLFWVFPALHVMSYPSVAVKSAAVKLLQALQKSAIDTRKMWNQPWFAGLDYKGDLSWGEQHLSVVVCRLVQAMWLEERISGKWFSNLTGIIKPLSSDAEDWFTCLGVYLKSATQRTVGINSTSHPLQENKGLLAALCTMVTVFLMHPNAKIALAATECLALIGKVEPIWGVSLLPVVLFCLRFRGNIQELNKSNVQLGLLKAIPSLASHSATFPLVIQALQPMLTYNNDIAIQATALRVLCKTWELTDRAFPYLQKMLRPEYLRQDDEQTELLYSQAACIRDVSEKDPDRGVDLVLSVQACIESTTPAVRSLGLQSLAFLCKEDVIDFYTAWLVISKLFHTVPSEPIVLESLCMLLRYGALDAAAHPEVAVDVMQILWNAATAQENLRMEDPYLKARSSALKGILSYELDDLETVCPDKRWNQVKLLFSETSTEVLPLCEELVGKVLLFEHRERFRAQREAKVVTSKLGKLLKALPAALNSAAAYNTSRKLVNYISEFPGAALLCLALPAPEKTLSQTKREFQKAVNIWQATHEKVFMETAEHLQLNSNLIVAVLALQSWCSFVSRWLYMMNAVYEAESPSLGSEENLLKAAKYLVKIFRTSCEEGIPRVAESATLALAALCKVLPALSHGIAQEISVFLESRLLQDGHEHMQWSATLALGIVATCLHATDWKRKSEVIQILLKYAGASDRGIVRGACGLALGFICQGLLRGENGSKSLAGLAGVSRQREMEALVQIVLSLVQLTSETCPLAEPSLSNFLGLLRSEVIAKERLTKTFTPEEGPKLEEDDFWAVVGLVWGLGSSVTGLEQLCCPLLVSSLTEVIISWISICATEKSEEMGSIQGLEQRNVSKSFLAAGACLALPTCLNVSSRLEILTEKVDSILQKIQSLIQVATKPENSAILESWPSPLFAALYIGAGNAFATCLQDGSHSLRLESLESLVSCLQEGVKEPKFGSLAQLGATIGISNVLGGGVALLKARSNRMQDSHFPSKLQVGGAHQLMISRPLLHEASCEDYVSSVIKNLLDISKHEQDSRLRSHAGWALAFTHNSFNGGYENQASQSSISNELSSQSAYHMRSLQDFPEDSTLRQICSKLIDYNPANVSVSMSVLPQTVVSLLRCLQKAPRLPALDWGALVRRLFRQSLLQHTAGEEECAESERSKQSNIMETENGIRQHCILFAVAHAQQVPALARFLDELCELSRLSTLQPSLRNLLMRNLVQLQRIFSDLRFKQLLGDVQEYLCNPSGIGGSLLENVEDNDVQSTSFRVNVWQGLTYFFSNSSLEESGKADEVISCLEECMIVLIDLLPTLSWTSKKSSISKEASYTVDEEWSVAVACLGKTRKTWLLHALEVHISNQLEPQQVSVTTMKAVFARCQLVAAGCLSIADLKSCRTLITNQRPSALLVEVSWAAKRTTLEEKREWLLDVLATAFVSPFPTTALILMALLASCWSTDALLLPLDPTWAIVDLPLTLPSLLSQPGWASTLEAFVYRFPELLDRLISMLDRNELESTYFVHETLSPSLLLSVLRRTCAGLKNYLPIETKLKLANLNITGMLKD</sequence>
<reference evidence="3" key="1">
    <citation type="journal article" date="2017" name="Cell">
        <title>Insights into land plant evolution garnered from the Marchantia polymorpha genome.</title>
        <authorList>
            <person name="Bowman J.L."/>
            <person name="Kohchi T."/>
            <person name="Yamato K.T."/>
            <person name="Jenkins J."/>
            <person name="Shu S."/>
            <person name="Ishizaki K."/>
            <person name="Yamaoka S."/>
            <person name="Nishihama R."/>
            <person name="Nakamura Y."/>
            <person name="Berger F."/>
            <person name="Adam C."/>
            <person name="Aki S.S."/>
            <person name="Althoff F."/>
            <person name="Araki T."/>
            <person name="Arteaga-Vazquez M.A."/>
            <person name="Balasubrmanian S."/>
            <person name="Barry K."/>
            <person name="Bauer D."/>
            <person name="Boehm C.R."/>
            <person name="Briginshaw L."/>
            <person name="Caballero-Perez J."/>
            <person name="Catarino B."/>
            <person name="Chen F."/>
            <person name="Chiyoda S."/>
            <person name="Chovatia M."/>
            <person name="Davies K.M."/>
            <person name="Delmans M."/>
            <person name="Demura T."/>
            <person name="Dierschke T."/>
            <person name="Dolan L."/>
            <person name="Dorantes-Acosta A.E."/>
            <person name="Eklund D.M."/>
            <person name="Florent S.N."/>
            <person name="Flores-Sandoval E."/>
            <person name="Fujiyama A."/>
            <person name="Fukuzawa H."/>
            <person name="Galik B."/>
            <person name="Grimanelli D."/>
            <person name="Grimwood J."/>
            <person name="Grossniklaus U."/>
            <person name="Hamada T."/>
            <person name="Haseloff J."/>
            <person name="Hetherington A.J."/>
            <person name="Higo A."/>
            <person name="Hirakawa Y."/>
            <person name="Hundley H.N."/>
            <person name="Ikeda Y."/>
            <person name="Inoue K."/>
            <person name="Inoue S.I."/>
            <person name="Ishida S."/>
            <person name="Jia Q."/>
            <person name="Kakita M."/>
            <person name="Kanazawa T."/>
            <person name="Kawai Y."/>
            <person name="Kawashima T."/>
            <person name="Kennedy M."/>
            <person name="Kinose K."/>
            <person name="Kinoshita T."/>
            <person name="Kohara Y."/>
            <person name="Koide E."/>
            <person name="Komatsu K."/>
            <person name="Kopischke S."/>
            <person name="Kubo M."/>
            <person name="Kyozuka J."/>
            <person name="Lagercrantz U."/>
            <person name="Lin S.S."/>
            <person name="Lindquist E."/>
            <person name="Lipzen A.M."/>
            <person name="Lu C.W."/>
            <person name="De Luna E."/>
            <person name="Martienssen R.A."/>
            <person name="Minamino N."/>
            <person name="Mizutani M."/>
            <person name="Mizutani M."/>
            <person name="Mochizuki N."/>
            <person name="Monte I."/>
            <person name="Mosher R."/>
            <person name="Nagasaki H."/>
            <person name="Nakagami H."/>
            <person name="Naramoto S."/>
            <person name="Nishitani K."/>
            <person name="Ohtani M."/>
            <person name="Okamoto T."/>
            <person name="Okumura M."/>
            <person name="Phillips J."/>
            <person name="Pollak B."/>
            <person name="Reinders A."/>
            <person name="Rovekamp M."/>
            <person name="Sano R."/>
            <person name="Sawa S."/>
            <person name="Schmid M.W."/>
            <person name="Shirakawa M."/>
            <person name="Solano R."/>
            <person name="Spunde A."/>
            <person name="Suetsugu N."/>
            <person name="Sugano S."/>
            <person name="Sugiyama A."/>
            <person name="Sun R."/>
            <person name="Suzuki Y."/>
            <person name="Takenaka M."/>
            <person name="Takezawa D."/>
            <person name="Tomogane H."/>
            <person name="Tsuzuki M."/>
            <person name="Ueda T."/>
            <person name="Umeda M."/>
            <person name="Ward J.M."/>
            <person name="Watanabe Y."/>
            <person name="Yazaki K."/>
            <person name="Yokoyama R."/>
            <person name="Yoshitake Y."/>
            <person name="Yotsui I."/>
            <person name="Zachgo S."/>
            <person name="Schmutz J."/>
        </authorList>
    </citation>
    <scope>NUCLEOTIDE SEQUENCE [LARGE SCALE GENOMIC DNA]</scope>
    <source>
        <strain evidence="3">Tak-1</strain>
    </source>
</reference>
<keyword evidence="3" id="KW-1185">Reference proteome</keyword>
<dbReference type="InterPro" id="IPR022542">
    <property type="entry name" value="FOCAD/RST1_DUF3730"/>
</dbReference>
<protein>
    <recommendedName>
        <fullName evidence="1">DUF3730 domain-containing protein</fullName>
    </recommendedName>
</protein>
<feature type="domain" description="DUF3730" evidence="1">
    <location>
        <begin position="560"/>
        <end position="756"/>
    </location>
</feature>
<evidence type="ECO:0000313" key="3">
    <source>
        <dbReference type="Proteomes" id="UP000244005"/>
    </source>
</evidence>
<organism evidence="2 3">
    <name type="scientific">Marchantia polymorpha</name>
    <name type="common">Common liverwort</name>
    <name type="synonym">Marchantia aquatica</name>
    <dbReference type="NCBI Taxonomy" id="3197"/>
    <lineage>
        <taxon>Eukaryota</taxon>
        <taxon>Viridiplantae</taxon>
        <taxon>Streptophyta</taxon>
        <taxon>Embryophyta</taxon>
        <taxon>Marchantiophyta</taxon>
        <taxon>Marchantiopsida</taxon>
        <taxon>Marchantiidae</taxon>
        <taxon>Marchantiales</taxon>
        <taxon>Marchantiaceae</taxon>
        <taxon>Marchantia</taxon>
    </lineage>
</organism>